<gene>
    <name evidence="3" type="ORF">AOZ06_31040</name>
</gene>
<dbReference type="PANTHER" id="PTHR30466">
    <property type="entry name" value="FLAVIN REDUCTASE"/>
    <property type="match status" value="1"/>
</dbReference>
<evidence type="ECO:0000256" key="1">
    <source>
        <dbReference type="ARBA" id="ARBA00023002"/>
    </source>
</evidence>
<dbReference type="AlphaFoldDB" id="A0A0N9I7K7"/>
<dbReference type="GO" id="GO:0042602">
    <property type="term" value="F:riboflavin reductase (NADPH) activity"/>
    <property type="evidence" value="ECO:0007669"/>
    <property type="project" value="TreeGrafter"/>
</dbReference>
<dbReference type="SMART" id="SM00903">
    <property type="entry name" value="Flavin_Reduct"/>
    <property type="match status" value="1"/>
</dbReference>
<dbReference type="Proteomes" id="UP000063699">
    <property type="component" value="Chromosome"/>
</dbReference>
<keyword evidence="4" id="KW-1185">Reference proteome</keyword>
<evidence type="ECO:0000313" key="4">
    <source>
        <dbReference type="Proteomes" id="UP000063699"/>
    </source>
</evidence>
<evidence type="ECO:0000259" key="2">
    <source>
        <dbReference type="SMART" id="SM00903"/>
    </source>
</evidence>
<dbReference type="KEGG" id="kphy:AOZ06_31040"/>
<reference evidence="3 4" key="1">
    <citation type="submission" date="2015-07" db="EMBL/GenBank/DDBJ databases">
        <title>Genome sequencing of Kibdelosporangium phytohabitans.</title>
        <authorList>
            <person name="Qin S."/>
            <person name="Xing K."/>
        </authorList>
    </citation>
    <scope>NUCLEOTIDE SEQUENCE [LARGE SCALE GENOMIC DNA]</scope>
    <source>
        <strain evidence="3 4">KLBMP1111</strain>
    </source>
</reference>
<keyword evidence="1" id="KW-0560">Oxidoreductase</keyword>
<protein>
    <submittedName>
        <fullName evidence="3">Flavin reductase</fullName>
    </submittedName>
</protein>
<proteinExistence type="predicted"/>
<evidence type="ECO:0000313" key="3">
    <source>
        <dbReference type="EMBL" id="ALG10740.1"/>
    </source>
</evidence>
<dbReference type="Pfam" id="PF01613">
    <property type="entry name" value="Flavin_Reduct"/>
    <property type="match status" value="1"/>
</dbReference>
<accession>A0A0N9I7K7</accession>
<dbReference type="InterPro" id="IPR012349">
    <property type="entry name" value="Split_barrel_FMN-bd"/>
</dbReference>
<feature type="domain" description="Flavin reductase like" evidence="2">
    <location>
        <begin position="25"/>
        <end position="172"/>
    </location>
</feature>
<dbReference type="InterPro" id="IPR050268">
    <property type="entry name" value="NADH-dep_flavin_reductase"/>
</dbReference>
<dbReference type="GO" id="GO:0010181">
    <property type="term" value="F:FMN binding"/>
    <property type="evidence" value="ECO:0007669"/>
    <property type="project" value="InterPro"/>
</dbReference>
<dbReference type="OrthoDB" id="3677205at2"/>
<sequence>MHPADQRPPLDTGDVQDPLQFRGVLGKFATGVTVVTAGRDVPRGMTVNAFTSVSLRPPMILVCVQRSSAMHQTILSSDVFAVSVLSAEQAWIARYFASRSRERGEREFAPVEWVPGRHAGVRLIANAVAWMECRVAAVYDGGDHSIVLGSVLSIHRNHVAEPLLFYCGDFLR</sequence>
<dbReference type="STRING" id="860235.AOZ06_31040"/>
<dbReference type="SUPFAM" id="SSF50475">
    <property type="entry name" value="FMN-binding split barrel"/>
    <property type="match status" value="1"/>
</dbReference>
<dbReference type="EMBL" id="CP012752">
    <property type="protein sequence ID" value="ALG10740.1"/>
    <property type="molecule type" value="Genomic_DNA"/>
</dbReference>
<organism evidence="3 4">
    <name type="scientific">Kibdelosporangium phytohabitans</name>
    <dbReference type="NCBI Taxonomy" id="860235"/>
    <lineage>
        <taxon>Bacteria</taxon>
        <taxon>Bacillati</taxon>
        <taxon>Actinomycetota</taxon>
        <taxon>Actinomycetes</taxon>
        <taxon>Pseudonocardiales</taxon>
        <taxon>Pseudonocardiaceae</taxon>
        <taxon>Kibdelosporangium</taxon>
    </lineage>
</organism>
<dbReference type="InterPro" id="IPR002563">
    <property type="entry name" value="Flavin_Rdtase-like_dom"/>
</dbReference>
<dbReference type="PANTHER" id="PTHR30466:SF1">
    <property type="entry name" value="FMN REDUCTASE (NADH) RUTF"/>
    <property type="match status" value="1"/>
</dbReference>
<name>A0A0N9I7K7_9PSEU</name>
<dbReference type="Gene3D" id="2.30.110.10">
    <property type="entry name" value="Electron Transport, Fmn-binding Protein, Chain A"/>
    <property type="match status" value="1"/>
</dbReference>